<dbReference type="PANTHER" id="PTHR43861">
    <property type="entry name" value="TRANS-ACONITATE 2-METHYLTRANSFERASE-RELATED"/>
    <property type="match status" value="1"/>
</dbReference>
<keyword evidence="1 5" id="KW-0489">Methyltransferase</keyword>
<protein>
    <submittedName>
        <fullName evidence="7">Methyltransferase type 11</fullName>
    </submittedName>
</protein>
<dbReference type="GO" id="GO:0003723">
    <property type="term" value="F:RNA binding"/>
    <property type="evidence" value="ECO:0007669"/>
    <property type="project" value="UniProtKB-UniRule"/>
</dbReference>
<keyword evidence="8" id="KW-1185">Reference proteome</keyword>
<keyword evidence="4 5" id="KW-0694">RNA-binding</keyword>
<keyword evidence="3 5" id="KW-0949">S-adenosyl-L-methionine</keyword>
<keyword evidence="2 5" id="KW-0808">Transferase</keyword>
<dbReference type="InterPro" id="IPR025714">
    <property type="entry name" value="Methyltranfer_dom"/>
</dbReference>
<reference evidence="7 8" key="2">
    <citation type="journal article" date="2011" name="J. Bacteriol.">
        <title>Complete genome sequences for the anaerobic, extremely thermophilic plant biomass-degrading bacteria Caldicellulosiruptor hydrothermalis, Caldicellulosiruptor kristjanssonii, Caldicellulosiruptor kronotskyensis, Caldicellulosiruptor owensenis, and Caldicellulosiruptor lactoaceticus.</title>
        <authorList>
            <person name="Blumer-Schuette S.E."/>
            <person name="Ozdemir I."/>
            <person name="Mistry D."/>
            <person name="Lucas S."/>
            <person name="Lapidus A."/>
            <person name="Cheng J.F."/>
            <person name="Goodwin L.A."/>
            <person name="Pitluck S."/>
            <person name="Land M.L."/>
            <person name="Hauser L.J."/>
            <person name="Woyke T."/>
            <person name="Mikhailova N."/>
            <person name="Pati A."/>
            <person name="Kyrpides N.C."/>
            <person name="Ivanova N."/>
            <person name="Detter J.C."/>
            <person name="Walston-Davenport K."/>
            <person name="Han S."/>
            <person name="Adams M.W."/>
            <person name="Kelly R.M."/>
        </authorList>
    </citation>
    <scope>NUCLEOTIDE SEQUENCE [LARGE SCALE GENOMIC DNA]</scope>
    <source>
        <strain evidence="8">ATCC 700853 / DSM 12137 / I77R1B</strain>
    </source>
</reference>
<dbReference type="STRING" id="632335.Calkr_2324"/>
<feature type="domain" description="Methyltransferase" evidence="6">
    <location>
        <begin position="34"/>
        <end position="152"/>
    </location>
</feature>
<proteinExistence type="inferred from homology"/>
<feature type="binding site" evidence="5">
    <location>
        <position position="44"/>
    </location>
    <ligand>
        <name>S-adenosyl-L-methionine</name>
        <dbReference type="ChEBI" id="CHEBI:59789"/>
    </ligand>
</feature>
<dbReference type="PROSITE" id="PS51689">
    <property type="entry name" value="SAM_RNA_A_N6_MT"/>
    <property type="match status" value="1"/>
</dbReference>
<dbReference type="SUPFAM" id="SSF53335">
    <property type="entry name" value="S-adenosyl-L-methionine-dependent methyltransferases"/>
    <property type="match status" value="1"/>
</dbReference>
<accession>E4S6Z1</accession>
<dbReference type="InterPro" id="IPR029063">
    <property type="entry name" value="SAM-dependent_MTases_sf"/>
</dbReference>
<dbReference type="CDD" id="cd02440">
    <property type="entry name" value="AdoMet_MTases"/>
    <property type="match status" value="1"/>
</dbReference>
<dbReference type="KEGG" id="cki:Calkr_2324"/>
<dbReference type="Proteomes" id="UP000009256">
    <property type="component" value="Chromosome"/>
</dbReference>
<dbReference type="AlphaFoldDB" id="E4S6Z1"/>
<feature type="binding site" evidence="5">
    <location>
        <position position="93"/>
    </location>
    <ligand>
        <name>S-adenosyl-L-methionine</name>
        <dbReference type="ChEBI" id="CHEBI:59789"/>
    </ligand>
</feature>
<dbReference type="HOGENOM" id="CLU_037990_10_2_9"/>
<dbReference type="PANTHER" id="PTHR43861:SF1">
    <property type="entry name" value="TRANS-ACONITATE 2-METHYLTRANSFERASE"/>
    <property type="match status" value="1"/>
</dbReference>
<dbReference type="EMBL" id="CP002326">
    <property type="protein sequence ID" value="ADQ41774.1"/>
    <property type="molecule type" value="Genomic_DNA"/>
</dbReference>
<dbReference type="Gene3D" id="3.40.50.150">
    <property type="entry name" value="Vaccinia Virus protein VP39"/>
    <property type="match status" value="1"/>
</dbReference>
<name>E4S6Z1_CALA7</name>
<feature type="binding site" evidence="5">
    <location>
        <position position="68"/>
    </location>
    <ligand>
        <name>S-adenosyl-L-methionine</name>
        <dbReference type="ChEBI" id="CHEBI:59789"/>
    </ligand>
</feature>
<gene>
    <name evidence="7" type="ordered locus">Calkr_2324</name>
</gene>
<evidence type="ECO:0000256" key="1">
    <source>
        <dbReference type="ARBA" id="ARBA00022603"/>
    </source>
</evidence>
<evidence type="ECO:0000313" key="7">
    <source>
        <dbReference type="EMBL" id="ADQ41774.1"/>
    </source>
</evidence>
<evidence type="ECO:0000259" key="6">
    <source>
        <dbReference type="Pfam" id="PF13847"/>
    </source>
</evidence>
<dbReference type="RefSeq" id="WP_013433494.1">
    <property type="nucleotide sequence ID" value="NC_014721.1"/>
</dbReference>
<dbReference type="Pfam" id="PF13847">
    <property type="entry name" value="Methyltransf_31"/>
    <property type="match status" value="1"/>
</dbReference>
<organism evidence="7 8">
    <name type="scientific">Caldicellulosiruptor acetigenus (strain ATCC 700853 / DSM 12137 / I77R1B)</name>
    <name type="common">Caldicellulosiruptor kristjanssonii</name>
    <dbReference type="NCBI Taxonomy" id="632335"/>
    <lineage>
        <taxon>Bacteria</taxon>
        <taxon>Bacillati</taxon>
        <taxon>Bacillota</taxon>
        <taxon>Bacillota incertae sedis</taxon>
        <taxon>Caldicellulosiruptorales</taxon>
        <taxon>Caldicellulosiruptoraceae</taxon>
        <taxon>Caldicellulosiruptor</taxon>
    </lineage>
</organism>
<comment type="similarity">
    <text evidence="5">Belongs to the class I-like SAM-binding methyltransferase superfamily. rRNA adenine N(6)-methyltransferase family.</text>
</comment>
<evidence type="ECO:0000256" key="3">
    <source>
        <dbReference type="ARBA" id="ARBA00022691"/>
    </source>
</evidence>
<evidence type="ECO:0000256" key="5">
    <source>
        <dbReference type="PROSITE-ProRule" id="PRU01026"/>
    </source>
</evidence>
<dbReference type="eggNOG" id="COG2226">
    <property type="taxonomic scope" value="Bacteria"/>
</dbReference>
<evidence type="ECO:0000256" key="4">
    <source>
        <dbReference type="ARBA" id="ARBA00022884"/>
    </source>
</evidence>
<dbReference type="OrthoDB" id="7365827at2"/>
<reference key="1">
    <citation type="submission" date="2010-11" db="EMBL/GenBank/DDBJ databases">
        <title>Complete sequence of chromosome of Caldicellulosiruptor kristjanssonii 177R1B.</title>
        <authorList>
            <consortium name="US DOE Joint Genome Institute"/>
            <person name="Lucas S."/>
            <person name="Copeland A."/>
            <person name="Lapidus A."/>
            <person name="Cheng J.-F."/>
            <person name="Bruce D."/>
            <person name="Goodwin L."/>
            <person name="Pitluck S."/>
            <person name="Davenport K."/>
            <person name="Detter J.C."/>
            <person name="Han C."/>
            <person name="Tapia R."/>
            <person name="Land M."/>
            <person name="Hauser L."/>
            <person name="Jeffries C."/>
            <person name="Kyrpides N."/>
            <person name="Ivanova N."/>
            <person name="Mikhailova N."/>
            <person name="Blumer-Schuette S.E."/>
            <person name="Kelly R.M."/>
            <person name="Woyke T."/>
        </authorList>
    </citation>
    <scope>NUCLEOTIDE SEQUENCE</scope>
    <source>
        <strain>177R1B</strain>
    </source>
</reference>
<dbReference type="GO" id="GO:0000179">
    <property type="term" value="F:rRNA (adenine-N6,N6-)-dimethyltransferase activity"/>
    <property type="evidence" value="ECO:0007669"/>
    <property type="project" value="UniProtKB-UniRule"/>
</dbReference>
<evidence type="ECO:0000313" key="8">
    <source>
        <dbReference type="Proteomes" id="UP000009256"/>
    </source>
</evidence>
<dbReference type="InterPro" id="IPR001737">
    <property type="entry name" value="KsgA/Erm"/>
</dbReference>
<evidence type="ECO:0000256" key="2">
    <source>
        <dbReference type="ARBA" id="ARBA00022679"/>
    </source>
</evidence>
<sequence>MDTREYFNSLAGTWDSIVQHDPQKLKKIIDLTDIKEGDTVLDVGCGTGVLEGYLLKKVGKSGKIVAVDISEKMIEKAKQKFKDASNITFLCADALCLDFEEYFDVVFCYSVFPHIDDKEKAIKNFAKMLKQNGKLIIAHSQSRQAINELHKKLPAPINSHLLPEMNQIIGWCKDAGLEMILGVDNDEMLLLIATAIKNL</sequence>
<comment type="caution">
    <text evidence="5">Lacks conserved residue(s) required for the propagation of feature annotation.</text>
</comment>